<sequence>MKNNLIAALLLCCSLLCFKIGYAQTPGANSPDLAATTAIQKFNNTIGKQSWLYNGPVYDLGKRVIQGNPNFLDTALADKQGSVVYYGFLYKDVPLTYDIRNDMLVTTLYDDVSRYCLINGMVSEFTIFSHRFIRLNPDTTSNKVIKPGFYDEVYNGKLQVLVKPTKFIHVARGVMSPDDYYESKTYYYLKKNGIYHAIASEGDMLDILADHKKELKKYIRDNRIKFKEGPADVMFMLAAYYDKITN</sequence>
<feature type="signal peptide" evidence="1">
    <location>
        <begin position="1"/>
        <end position="23"/>
    </location>
</feature>
<gene>
    <name evidence="2" type="ORF">HQ865_20480</name>
</gene>
<evidence type="ECO:0000256" key="1">
    <source>
        <dbReference type="SAM" id="SignalP"/>
    </source>
</evidence>
<keyword evidence="3" id="KW-1185">Reference proteome</keyword>
<protein>
    <recommendedName>
        <fullName evidence="4">DKNYY family protein</fullName>
    </recommendedName>
</protein>
<keyword evidence="1" id="KW-0732">Signal</keyword>
<dbReference type="KEGG" id="mmab:HQ865_20480"/>
<dbReference type="RefSeq" id="WP_173416691.1">
    <property type="nucleotide sequence ID" value="NZ_CP054139.1"/>
</dbReference>
<evidence type="ECO:0008006" key="4">
    <source>
        <dbReference type="Google" id="ProtNLM"/>
    </source>
</evidence>
<reference evidence="2 3" key="1">
    <citation type="submission" date="2020-05" db="EMBL/GenBank/DDBJ databases">
        <title>Mucilaginibacter mali sp. nov.</title>
        <authorList>
            <person name="Kim H.S."/>
            <person name="Lee K.C."/>
            <person name="Suh M.K."/>
            <person name="Kim J.-S."/>
            <person name="Han K.-I."/>
            <person name="Eom M.K."/>
            <person name="Shin Y.K."/>
            <person name="Lee J.-S."/>
        </authorList>
    </citation>
    <scope>NUCLEOTIDE SEQUENCE [LARGE SCALE GENOMIC DNA]</scope>
    <source>
        <strain evidence="2 3">G2-14</strain>
    </source>
</reference>
<evidence type="ECO:0000313" key="2">
    <source>
        <dbReference type="EMBL" id="QKJ32039.1"/>
    </source>
</evidence>
<evidence type="ECO:0000313" key="3">
    <source>
        <dbReference type="Proteomes" id="UP000505355"/>
    </source>
</evidence>
<feature type="chain" id="PRO_5028978645" description="DKNYY family protein" evidence="1">
    <location>
        <begin position="24"/>
        <end position="246"/>
    </location>
</feature>
<organism evidence="2 3">
    <name type="scientific">Mucilaginibacter mali</name>
    <dbReference type="NCBI Taxonomy" id="2740462"/>
    <lineage>
        <taxon>Bacteria</taxon>
        <taxon>Pseudomonadati</taxon>
        <taxon>Bacteroidota</taxon>
        <taxon>Sphingobacteriia</taxon>
        <taxon>Sphingobacteriales</taxon>
        <taxon>Sphingobacteriaceae</taxon>
        <taxon>Mucilaginibacter</taxon>
    </lineage>
</organism>
<dbReference type="Proteomes" id="UP000505355">
    <property type="component" value="Chromosome"/>
</dbReference>
<accession>A0A7D4UES2</accession>
<proteinExistence type="predicted"/>
<name>A0A7D4UES2_9SPHI</name>
<dbReference type="AlphaFoldDB" id="A0A7D4UES2"/>
<dbReference type="EMBL" id="CP054139">
    <property type="protein sequence ID" value="QKJ32039.1"/>
    <property type="molecule type" value="Genomic_DNA"/>
</dbReference>